<dbReference type="PANTHER" id="PTHR11977">
    <property type="entry name" value="VILLIN"/>
    <property type="match status" value="1"/>
</dbReference>
<gene>
    <name evidence="3" type="ORF">ASIM_LOCUS18974</name>
</gene>
<dbReference type="GO" id="GO:0051016">
    <property type="term" value="P:barbed-end actin filament capping"/>
    <property type="evidence" value="ECO:0007669"/>
    <property type="project" value="TreeGrafter"/>
</dbReference>
<keyword evidence="1" id="KW-0677">Repeat</keyword>
<dbReference type="GO" id="GO:0008154">
    <property type="term" value="P:actin polymerization or depolymerization"/>
    <property type="evidence" value="ECO:0007669"/>
    <property type="project" value="TreeGrafter"/>
</dbReference>
<name>A0A0M3KF26_ANISI</name>
<dbReference type="Proteomes" id="UP000267096">
    <property type="component" value="Unassembled WGS sequence"/>
</dbReference>
<dbReference type="Gene3D" id="3.40.20.10">
    <property type="entry name" value="Severin"/>
    <property type="match status" value="1"/>
</dbReference>
<evidence type="ECO:0000313" key="3">
    <source>
        <dbReference type="EMBL" id="VDK66890.1"/>
    </source>
</evidence>
<organism evidence="5">
    <name type="scientific">Anisakis simplex</name>
    <name type="common">Herring worm</name>
    <dbReference type="NCBI Taxonomy" id="6269"/>
    <lineage>
        <taxon>Eukaryota</taxon>
        <taxon>Metazoa</taxon>
        <taxon>Ecdysozoa</taxon>
        <taxon>Nematoda</taxon>
        <taxon>Chromadorea</taxon>
        <taxon>Rhabditida</taxon>
        <taxon>Spirurina</taxon>
        <taxon>Ascaridomorpha</taxon>
        <taxon>Ascaridoidea</taxon>
        <taxon>Anisakidae</taxon>
        <taxon>Anisakis</taxon>
        <taxon>Anisakis simplex complex</taxon>
    </lineage>
</organism>
<dbReference type="GO" id="GO:0015629">
    <property type="term" value="C:actin cytoskeleton"/>
    <property type="evidence" value="ECO:0007669"/>
    <property type="project" value="TreeGrafter"/>
</dbReference>
<dbReference type="WBParaSite" id="ASIM_0001958501-mRNA-1">
    <property type="protein sequence ID" value="ASIM_0001958501-mRNA-1"/>
    <property type="gene ID" value="ASIM_0001958501"/>
</dbReference>
<feature type="domain" description="Gelsolin-like" evidence="2">
    <location>
        <begin position="1"/>
        <end position="57"/>
    </location>
</feature>
<dbReference type="PANTHER" id="PTHR11977:SF51">
    <property type="entry name" value="PROTEIN FLIGHTLESS-1 HOMOLOG"/>
    <property type="match status" value="1"/>
</dbReference>
<dbReference type="GO" id="GO:0005546">
    <property type="term" value="F:phosphatidylinositol-4,5-bisphosphate binding"/>
    <property type="evidence" value="ECO:0007669"/>
    <property type="project" value="TreeGrafter"/>
</dbReference>
<proteinExistence type="predicted"/>
<protein>
    <submittedName>
        <fullName evidence="5">Gelsolin-like protein 1 (inferred by orthology to a C. elegans protein)</fullName>
    </submittedName>
</protein>
<dbReference type="GO" id="GO:0051014">
    <property type="term" value="P:actin filament severing"/>
    <property type="evidence" value="ECO:0007669"/>
    <property type="project" value="TreeGrafter"/>
</dbReference>
<dbReference type="InterPro" id="IPR007122">
    <property type="entry name" value="Villin/Gelsolin"/>
</dbReference>
<dbReference type="EMBL" id="UYRR01036383">
    <property type="protein sequence ID" value="VDK66890.1"/>
    <property type="molecule type" value="Genomic_DNA"/>
</dbReference>
<evidence type="ECO:0000259" key="2">
    <source>
        <dbReference type="Pfam" id="PF00626"/>
    </source>
</evidence>
<sequence>MIVDALNTIYVWIGANANPDEKKYAQQTAQKYLETDSHPRHQPQIEIIYQGQETPSFKKLFKNWDDEMFKSESRSFENMRKLMFSNL</sequence>
<dbReference type="OrthoDB" id="6375767at2759"/>
<reference evidence="5" key="1">
    <citation type="submission" date="2017-02" db="UniProtKB">
        <authorList>
            <consortium name="WormBaseParasite"/>
        </authorList>
    </citation>
    <scope>IDENTIFICATION</scope>
</reference>
<dbReference type="GO" id="GO:0051015">
    <property type="term" value="F:actin filament binding"/>
    <property type="evidence" value="ECO:0007669"/>
    <property type="project" value="InterPro"/>
</dbReference>
<evidence type="ECO:0000313" key="4">
    <source>
        <dbReference type="Proteomes" id="UP000267096"/>
    </source>
</evidence>
<accession>A0A0M3KF26</accession>
<dbReference type="InterPro" id="IPR029006">
    <property type="entry name" value="ADF-H/Gelsolin-like_dom_sf"/>
</dbReference>
<evidence type="ECO:0000256" key="1">
    <source>
        <dbReference type="ARBA" id="ARBA00022737"/>
    </source>
</evidence>
<keyword evidence="4" id="KW-1185">Reference proteome</keyword>
<evidence type="ECO:0000313" key="5">
    <source>
        <dbReference type="WBParaSite" id="ASIM_0001958501-mRNA-1"/>
    </source>
</evidence>
<dbReference type="Pfam" id="PF00626">
    <property type="entry name" value="Gelsolin"/>
    <property type="match status" value="1"/>
</dbReference>
<dbReference type="SUPFAM" id="SSF55753">
    <property type="entry name" value="Actin depolymerizing proteins"/>
    <property type="match status" value="1"/>
</dbReference>
<reference evidence="3 4" key="2">
    <citation type="submission" date="2018-11" db="EMBL/GenBank/DDBJ databases">
        <authorList>
            <consortium name="Pathogen Informatics"/>
        </authorList>
    </citation>
    <scope>NUCLEOTIDE SEQUENCE [LARGE SCALE GENOMIC DNA]</scope>
</reference>
<dbReference type="InterPro" id="IPR007123">
    <property type="entry name" value="Gelsolin-like_dom"/>
</dbReference>
<dbReference type="GO" id="GO:0005737">
    <property type="term" value="C:cytoplasm"/>
    <property type="evidence" value="ECO:0007669"/>
    <property type="project" value="TreeGrafter"/>
</dbReference>
<dbReference type="AlphaFoldDB" id="A0A0M3KF26"/>